<organism evidence="2 3">
    <name type="scientific">Mycoplasmopsis synoviae</name>
    <name type="common">Mycoplasma synoviae</name>
    <dbReference type="NCBI Taxonomy" id="2109"/>
    <lineage>
        <taxon>Bacteria</taxon>
        <taxon>Bacillati</taxon>
        <taxon>Mycoplasmatota</taxon>
        <taxon>Mycoplasmoidales</taxon>
        <taxon>Metamycoplasmataceae</taxon>
        <taxon>Mycoplasmopsis</taxon>
    </lineage>
</organism>
<evidence type="ECO:0000313" key="3">
    <source>
        <dbReference type="Proteomes" id="UP001164481"/>
    </source>
</evidence>
<dbReference type="GO" id="GO:0005737">
    <property type="term" value="C:cytoplasm"/>
    <property type="evidence" value="ECO:0007669"/>
    <property type="project" value="TreeGrafter"/>
</dbReference>
<proteinExistence type="predicted"/>
<sequence>MNLLVIVDNNFQDVELTTVVSILKRSQQFNKIAFYNPCSRKATGQFEIVKFNNLETSVNLKDYQAVFVPGGKACFSFKDNKEIIKKIKHFFDKDKWVFAICDAPNALRYNNLIKEQNYTSFPSAWSKELRSNSNYQNKGVVVFEKLITAKSSYYSQHLAFEIIRTLFGEKEYKLSKKLAKG</sequence>
<accession>A0AAX3F0Q2</accession>
<reference evidence="2" key="1">
    <citation type="submission" date="2022-10" db="EMBL/GenBank/DDBJ databases">
        <authorList>
            <person name="Wei X."/>
        </authorList>
    </citation>
    <scope>NUCLEOTIDE SEQUENCE</scope>
    <source>
        <strain evidence="2">SD2</strain>
    </source>
</reference>
<dbReference type="RefSeq" id="WP_020003042.1">
    <property type="nucleotide sequence ID" value="NZ_CP034544.1"/>
</dbReference>
<dbReference type="Proteomes" id="UP001164481">
    <property type="component" value="Chromosome"/>
</dbReference>
<evidence type="ECO:0000313" key="2">
    <source>
        <dbReference type="EMBL" id="UZW64491.1"/>
    </source>
</evidence>
<feature type="domain" description="DJ-1/PfpI" evidence="1">
    <location>
        <begin position="3"/>
        <end position="164"/>
    </location>
</feature>
<dbReference type="Gene3D" id="3.40.50.880">
    <property type="match status" value="1"/>
</dbReference>
<dbReference type="SUPFAM" id="SSF52317">
    <property type="entry name" value="Class I glutamine amidotransferase-like"/>
    <property type="match status" value="1"/>
</dbReference>
<dbReference type="GeneID" id="93529827"/>
<dbReference type="PANTHER" id="PTHR48094:SF12">
    <property type="entry name" value="PARKINSON DISEASE PROTEIN 7 HOMOLOG"/>
    <property type="match status" value="1"/>
</dbReference>
<dbReference type="Pfam" id="PF01965">
    <property type="entry name" value="DJ-1_PfpI"/>
    <property type="match status" value="1"/>
</dbReference>
<dbReference type="EMBL" id="CP107525">
    <property type="protein sequence ID" value="UZW64491.1"/>
    <property type="molecule type" value="Genomic_DNA"/>
</dbReference>
<dbReference type="PANTHER" id="PTHR48094">
    <property type="entry name" value="PROTEIN/NUCLEIC ACID DEGLYCASE DJ-1-RELATED"/>
    <property type="match status" value="1"/>
</dbReference>
<protein>
    <submittedName>
        <fullName evidence="2">DJ-1/PfpI family protein</fullName>
    </submittedName>
</protein>
<dbReference type="InterPro" id="IPR002818">
    <property type="entry name" value="DJ-1/PfpI"/>
</dbReference>
<gene>
    <name evidence="2" type="ORF">OIE46_00105</name>
</gene>
<dbReference type="InterPro" id="IPR029062">
    <property type="entry name" value="Class_I_gatase-like"/>
</dbReference>
<dbReference type="InterPro" id="IPR050325">
    <property type="entry name" value="Prot/Nucl_acid_deglycase"/>
</dbReference>
<name>A0AAX3F0Q2_MYCSY</name>
<dbReference type="AlphaFoldDB" id="A0AAX3F0Q2"/>
<evidence type="ECO:0000259" key="1">
    <source>
        <dbReference type="Pfam" id="PF01965"/>
    </source>
</evidence>
<dbReference type="CDD" id="cd03135">
    <property type="entry name" value="GATase1_DJ-1"/>
    <property type="match status" value="1"/>
</dbReference>
<reference evidence="2" key="2">
    <citation type="submission" date="2022-11" db="EMBL/GenBank/DDBJ databases">
        <title>complete genomes of mycoplasma synoviae ZX313 strain and SD2 strain.</title>
        <authorList>
            <person name="Zhong Q."/>
        </authorList>
    </citation>
    <scope>NUCLEOTIDE SEQUENCE</scope>
    <source>
        <strain evidence="2">SD2</strain>
    </source>
</reference>